<dbReference type="Proteomes" id="UP000027822">
    <property type="component" value="Unassembled WGS sequence"/>
</dbReference>
<dbReference type="InterPro" id="IPR009343">
    <property type="entry name" value="DUF1002"/>
</dbReference>
<dbReference type="AlphaFoldDB" id="A0A073K395"/>
<keyword evidence="1" id="KW-0732">Signal</keyword>
<feature type="chain" id="PRO_5001692391" description="Extracellular protein" evidence="1">
    <location>
        <begin position="24"/>
        <end position="288"/>
    </location>
</feature>
<evidence type="ECO:0000313" key="2">
    <source>
        <dbReference type="EMBL" id="KEK21051.1"/>
    </source>
</evidence>
<organism evidence="2 3">
    <name type="scientific">Bacillus manliponensis</name>
    <dbReference type="NCBI Taxonomy" id="574376"/>
    <lineage>
        <taxon>Bacteria</taxon>
        <taxon>Bacillati</taxon>
        <taxon>Bacillota</taxon>
        <taxon>Bacilli</taxon>
        <taxon>Bacillales</taxon>
        <taxon>Bacillaceae</taxon>
        <taxon>Bacillus</taxon>
        <taxon>Bacillus cereus group</taxon>
    </lineage>
</organism>
<dbReference type="RefSeq" id="WP_034635934.1">
    <property type="nucleotide sequence ID" value="NZ_CBCSJC010000001.1"/>
</dbReference>
<dbReference type="Pfam" id="PF06207">
    <property type="entry name" value="DUF1002"/>
    <property type="match status" value="1"/>
</dbReference>
<proteinExistence type="predicted"/>
<accession>A0A073K395</accession>
<gene>
    <name evidence="2" type="ORF">BAMA_09680</name>
</gene>
<dbReference type="STRING" id="574376.BAMA_09680"/>
<comment type="caution">
    <text evidence="2">The sequence shown here is derived from an EMBL/GenBank/DDBJ whole genome shotgun (WGS) entry which is preliminary data.</text>
</comment>
<evidence type="ECO:0008006" key="4">
    <source>
        <dbReference type="Google" id="ProtNLM"/>
    </source>
</evidence>
<name>A0A073K395_9BACI</name>
<sequence>MKTKLLALLVAVMVFIFPTASFADIVEGESIVTLGENLTEAQKQQLLKEMNAPSDAQIITVSNAEEHKYLEGIVPKAQIGTRAISSSMITYTKKGSGLVVQANNINWVTDAMYTNALITAGLKDAKVQITAPFNVSGTAALTGLMKAYETTSETKIPDEVKKVANEEMVQTAKLGDEIGEEKAIQLVTSVKEQIAKEQPQTEEDLRSLIQKVADQLGITLTEEQFNNLVALFEKMKDLNIDWEQVGNQLNKAKEHVSSFLGSEEGQGFLESLKDVFISFIDFVKSLFK</sequence>
<feature type="signal peptide" evidence="1">
    <location>
        <begin position="1"/>
        <end position="23"/>
    </location>
</feature>
<evidence type="ECO:0000256" key="1">
    <source>
        <dbReference type="SAM" id="SignalP"/>
    </source>
</evidence>
<dbReference type="eggNOG" id="COG4086">
    <property type="taxonomic scope" value="Bacteria"/>
</dbReference>
<reference evidence="2 3" key="1">
    <citation type="submission" date="2014-06" db="EMBL/GenBank/DDBJ databases">
        <title>Draft genome sequence of Bacillus manliponensis JCM 15802 (MCCC 1A00708).</title>
        <authorList>
            <person name="Lai Q."/>
            <person name="Liu Y."/>
            <person name="Shao Z."/>
        </authorList>
    </citation>
    <scope>NUCLEOTIDE SEQUENCE [LARGE SCALE GENOMIC DNA]</scope>
    <source>
        <strain evidence="2 3">JCM 15802</strain>
    </source>
</reference>
<dbReference type="OrthoDB" id="9810153at2"/>
<keyword evidence="3" id="KW-1185">Reference proteome</keyword>
<evidence type="ECO:0000313" key="3">
    <source>
        <dbReference type="Proteomes" id="UP000027822"/>
    </source>
</evidence>
<protein>
    <recommendedName>
        <fullName evidence="4">Extracellular protein</fullName>
    </recommendedName>
</protein>
<dbReference type="EMBL" id="JOTN01000002">
    <property type="protein sequence ID" value="KEK21051.1"/>
    <property type="molecule type" value="Genomic_DNA"/>
</dbReference>